<protein>
    <recommendedName>
        <fullName evidence="8">Transcription factor domain-containing protein</fullName>
    </recommendedName>
</protein>
<organism evidence="6 7">
    <name type="scientific">Pseudopithomyces chartarum</name>
    <dbReference type="NCBI Taxonomy" id="1892770"/>
    <lineage>
        <taxon>Eukaryota</taxon>
        <taxon>Fungi</taxon>
        <taxon>Dikarya</taxon>
        <taxon>Ascomycota</taxon>
        <taxon>Pezizomycotina</taxon>
        <taxon>Dothideomycetes</taxon>
        <taxon>Pleosporomycetidae</taxon>
        <taxon>Pleosporales</taxon>
        <taxon>Massarineae</taxon>
        <taxon>Didymosphaeriaceae</taxon>
        <taxon>Pseudopithomyces</taxon>
    </lineage>
</organism>
<evidence type="ECO:0000256" key="4">
    <source>
        <dbReference type="ARBA" id="ARBA00023242"/>
    </source>
</evidence>
<evidence type="ECO:0000313" key="7">
    <source>
        <dbReference type="Proteomes" id="UP001280581"/>
    </source>
</evidence>
<keyword evidence="2" id="KW-0479">Metal-binding</keyword>
<dbReference type="PANTHER" id="PTHR46910">
    <property type="entry name" value="TRANSCRIPTION FACTOR PDR1"/>
    <property type="match status" value="1"/>
</dbReference>
<evidence type="ECO:0008006" key="8">
    <source>
        <dbReference type="Google" id="ProtNLM"/>
    </source>
</evidence>
<evidence type="ECO:0000313" key="6">
    <source>
        <dbReference type="EMBL" id="KAK3208058.1"/>
    </source>
</evidence>
<name>A0AAN6LUU5_9PLEO</name>
<evidence type="ECO:0000256" key="1">
    <source>
        <dbReference type="ARBA" id="ARBA00004123"/>
    </source>
</evidence>
<gene>
    <name evidence="6" type="ORF">GRF29_96g1266291</name>
</gene>
<feature type="compositionally biased region" description="Low complexity" evidence="5">
    <location>
        <begin position="24"/>
        <end position="34"/>
    </location>
</feature>
<comment type="subcellular location">
    <subcellularLocation>
        <location evidence="1">Nucleus</location>
    </subcellularLocation>
</comment>
<dbReference type="GO" id="GO:0003677">
    <property type="term" value="F:DNA binding"/>
    <property type="evidence" value="ECO:0007669"/>
    <property type="project" value="UniProtKB-KW"/>
</dbReference>
<feature type="region of interest" description="Disordered" evidence="5">
    <location>
        <begin position="1"/>
        <end position="54"/>
    </location>
</feature>
<dbReference type="InterPro" id="IPR050987">
    <property type="entry name" value="AtrR-like"/>
</dbReference>
<accession>A0AAN6LUU5</accession>
<dbReference type="GO" id="GO:0003700">
    <property type="term" value="F:DNA-binding transcription factor activity"/>
    <property type="evidence" value="ECO:0007669"/>
    <property type="project" value="InterPro"/>
</dbReference>
<keyword evidence="7" id="KW-1185">Reference proteome</keyword>
<dbReference type="AlphaFoldDB" id="A0AAN6LUU5"/>
<evidence type="ECO:0000256" key="2">
    <source>
        <dbReference type="ARBA" id="ARBA00022723"/>
    </source>
</evidence>
<dbReference type="GO" id="GO:0005634">
    <property type="term" value="C:nucleus"/>
    <property type="evidence" value="ECO:0007669"/>
    <property type="project" value="UniProtKB-SubCell"/>
</dbReference>
<dbReference type="CDD" id="cd12148">
    <property type="entry name" value="fungal_TF_MHR"/>
    <property type="match status" value="1"/>
</dbReference>
<sequence length="674" mass="75533">MSSQYPEEPHYTPIYPAPPPPPSSSLSDAGQQQPQPQPQPQRPLQPYPQDLFPKIESLSDVLQQQANHALGADQRPLGTPTTQGPVAALSPQSLQFAPALTHRQDGPASKTNRLRKACDSCSIRKLAGPPRPKPTAESICSLPIMNNLIDDFFTYIHPLCPFPHEPSFREAWNNREDCANDAFLALLASMIASLVASFPRKPRLHLKQQTRDYFPNHLALVDRCREICAQARGPGYLDKPSLNVYDACTSYFLGLAGGYTFRWRQLRVYFGECLTILRSLGLHKAQEQSYTHLGRLPQATGSSGPNFEGSDAPLDHITEQIGRRVFYTLFVGVRNIQQLGASFGELTILPSTPTEQLPPLPLEIDDACIFPSEILPQPPGIVPEVAGFNLNVRIYNSYAALSISEMAYGTDELFDWDKQQRMLDMCLQRCKAVFDNLPSVLQVHNNKDRQSGGFAQRRQPYYPPMPEFMGMRDPSLSSSSDPDAQEARRMMQYEIQKANIYASHLSIRSYIVEKYFILLDKSNNARTQHALQSSPGAPVTGLDRLVSSSTIEAEELEKRMSEEREQVVKDLLVLLGSIDMVNMEPNGDSFTAKIRSIASTLLEIPKERKGSVALQHQDYLYKFLDILSKLERVSPEGSDPNSGPVDEEAELRHWADLRDHQLKFQEQGGFHGYV</sequence>
<keyword evidence="3" id="KW-0238">DNA-binding</keyword>
<comment type="caution">
    <text evidence="6">The sequence shown here is derived from an EMBL/GenBank/DDBJ whole genome shotgun (WGS) entry which is preliminary data.</text>
</comment>
<reference evidence="6 7" key="1">
    <citation type="submission" date="2021-02" db="EMBL/GenBank/DDBJ databases">
        <title>Genome assembly of Pseudopithomyces chartarum.</title>
        <authorList>
            <person name="Jauregui R."/>
            <person name="Singh J."/>
            <person name="Voisey C."/>
        </authorList>
    </citation>
    <scope>NUCLEOTIDE SEQUENCE [LARGE SCALE GENOMIC DNA]</scope>
    <source>
        <strain evidence="6 7">AGR01</strain>
    </source>
</reference>
<feature type="compositionally biased region" description="Pro residues" evidence="5">
    <location>
        <begin position="35"/>
        <end position="46"/>
    </location>
</feature>
<proteinExistence type="predicted"/>
<evidence type="ECO:0000256" key="3">
    <source>
        <dbReference type="ARBA" id="ARBA00023125"/>
    </source>
</evidence>
<keyword evidence="4" id="KW-0539">Nucleus</keyword>
<dbReference type="GO" id="GO:0046872">
    <property type="term" value="F:metal ion binding"/>
    <property type="evidence" value="ECO:0007669"/>
    <property type="project" value="UniProtKB-KW"/>
</dbReference>
<dbReference type="Proteomes" id="UP001280581">
    <property type="component" value="Unassembled WGS sequence"/>
</dbReference>
<dbReference type="EMBL" id="WVTA01000008">
    <property type="protein sequence ID" value="KAK3208058.1"/>
    <property type="molecule type" value="Genomic_DNA"/>
</dbReference>
<evidence type="ECO:0000256" key="5">
    <source>
        <dbReference type="SAM" id="MobiDB-lite"/>
    </source>
</evidence>
<dbReference type="PANTHER" id="PTHR46910:SF3">
    <property type="entry name" value="HALOTOLERANCE PROTEIN 9-RELATED"/>
    <property type="match status" value="1"/>
</dbReference>